<comment type="caution">
    <text evidence="2">The sequence shown here is derived from an EMBL/GenBank/DDBJ whole genome shotgun (WGS) entry which is preliminary data.</text>
</comment>
<dbReference type="Proteomes" id="UP001252243">
    <property type="component" value="Unassembled WGS sequence"/>
</dbReference>
<sequence length="107" mass="11489">MSRPTSAERSAEPAVGGYEGWWNPTPGSGSSAGLPQETVAINTRTNMVVDAFSRKISDAGRPTLITDVPYTVVPDPSWPADSVIIIETATNKMIESFRVDLNGNPLR</sequence>
<keyword evidence="3" id="KW-1185">Reference proteome</keyword>
<organism evidence="2 3">
    <name type="scientific">Arthrobacter ginsengisoli</name>
    <dbReference type="NCBI Taxonomy" id="1356565"/>
    <lineage>
        <taxon>Bacteria</taxon>
        <taxon>Bacillati</taxon>
        <taxon>Actinomycetota</taxon>
        <taxon>Actinomycetes</taxon>
        <taxon>Micrococcales</taxon>
        <taxon>Micrococcaceae</taxon>
        <taxon>Arthrobacter</taxon>
    </lineage>
</organism>
<name>A0ABU1U8I3_9MICC</name>
<gene>
    <name evidence="2" type="ORF">J2X01_000764</name>
</gene>
<evidence type="ECO:0000256" key="1">
    <source>
        <dbReference type="SAM" id="MobiDB-lite"/>
    </source>
</evidence>
<protein>
    <submittedName>
        <fullName evidence="2">Uncharacterized protein</fullName>
    </submittedName>
</protein>
<feature type="region of interest" description="Disordered" evidence="1">
    <location>
        <begin position="1"/>
        <end position="35"/>
    </location>
</feature>
<accession>A0ABU1U8I3</accession>
<feature type="compositionally biased region" description="Polar residues" evidence="1">
    <location>
        <begin position="25"/>
        <end position="35"/>
    </location>
</feature>
<proteinExistence type="predicted"/>
<dbReference type="EMBL" id="JAVDVQ010000002">
    <property type="protein sequence ID" value="MDR7081487.1"/>
    <property type="molecule type" value="Genomic_DNA"/>
</dbReference>
<dbReference type="RefSeq" id="WP_310050684.1">
    <property type="nucleotide sequence ID" value="NZ_JAVDVQ010000002.1"/>
</dbReference>
<evidence type="ECO:0000313" key="3">
    <source>
        <dbReference type="Proteomes" id="UP001252243"/>
    </source>
</evidence>
<reference evidence="2 3" key="1">
    <citation type="submission" date="2023-07" db="EMBL/GenBank/DDBJ databases">
        <title>Sorghum-associated microbial communities from plants grown in Nebraska, USA.</title>
        <authorList>
            <person name="Schachtman D."/>
        </authorList>
    </citation>
    <scope>NUCLEOTIDE SEQUENCE [LARGE SCALE GENOMIC DNA]</scope>
    <source>
        <strain evidence="2 3">BE167</strain>
    </source>
</reference>
<evidence type="ECO:0000313" key="2">
    <source>
        <dbReference type="EMBL" id="MDR7081487.1"/>
    </source>
</evidence>